<protein>
    <recommendedName>
        <fullName evidence="9">1-deoxy-D-xylulose 5-phosphate reductoisomerase</fullName>
        <shortName evidence="9">DXP reductoisomerase</shortName>
        <ecNumber evidence="9">1.1.1.267</ecNumber>
    </recommendedName>
    <alternativeName>
        <fullName evidence="9">1-deoxyxylulose-5-phosphate reductoisomerase</fullName>
    </alternativeName>
    <alternativeName>
        <fullName evidence="9">2-C-methyl-D-erythritol 4-phosphate synthase</fullName>
    </alternativeName>
</protein>
<name>A0A8S0XZQ8_9FIRM</name>
<evidence type="ECO:0000259" key="11">
    <source>
        <dbReference type="Pfam" id="PF08436"/>
    </source>
</evidence>
<comment type="caution">
    <text evidence="9">Lacks conserved residue(s) required for the propagation of feature annotation.</text>
</comment>
<dbReference type="PIRSF" id="PIRSF006205">
    <property type="entry name" value="Dxp_reductismrs"/>
    <property type="match status" value="1"/>
</dbReference>
<dbReference type="EMBL" id="CDGJ01000048">
    <property type="protein sequence ID" value="CEJ07307.1"/>
    <property type="molecule type" value="Genomic_DNA"/>
</dbReference>
<dbReference type="Pfam" id="PF08436">
    <property type="entry name" value="DXP_redisom_C"/>
    <property type="match status" value="1"/>
</dbReference>
<keyword evidence="5 9" id="KW-0560">Oxidoreductase</keyword>
<dbReference type="EC" id="1.1.1.267" evidence="9"/>
<evidence type="ECO:0000256" key="8">
    <source>
        <dbReference type="ARBA" id="ARBA00048543"/>
    </source>
</evidence>
<feature type="binding site" evidence="9">
    <location>
        <position position="218"/>
    </location>
    <ligand>
        <name>1-deoxy-D-xylulose 5-phosphate</name>
        <dbReference type="ChEBI" id="CHEBI:57792"/>
    </ligand>
</feature>
<dbReference type="InterPro" id="IPR013512">
    <property type="entry name" value="DXP_reductoisomerase_N"/>
</dbReference>
<keyword evidence="4 9" id="KW-0521">NADP</keyword>
<dbReference type="GO" id="GO:0030145">
    <property type="term" value="F:manganese ion binding"/>
    <property type="evidence" value="ECO:0007669"/>
    <property type="project" value="TreeGrafter"/>
</dbReference>
<dbReference type="Pfam" id="PF13288">
    <property type="entry name" value="DXPR_C"/>
    <property type="match status" value="1"/>
</dbReference>
<sequence length="382" mass="41656">MKTLAILGSTGSIGRQALEVVGENPDKLTVYALTAAGNVRRMEEQVRAFRPALAVMMEEEAARELRERVRDLPVAVDQGMPGLLRAVQAGPADTVLNALSGRIGLEPTLAALQAGKAVALANKETLVVAGDLVMAAAKRAGCPVVPVDSEHSAIFQCLEEERESVAKLILTASGGPFWNVPEEELAGITPERALQHPNWKMGAKITVDSATLMNKGLEVIEAHHLFAMPYEKIEVLIHPQSIVHSLVEYRDGSVLAQLGRADMRLPIQYAFSYPGRWPNSFRRLNLRGQTLSFFEPDRERFPALELAYRVGKRGGTLPAVLNAANEVAVESFLNRVIPYARITEIAGEVCAKHEVSEEGDLATILEADLWARSLAQDLCRRG</sequence>
<dbReference type="PANTHER" id="PTHR30525:SF0">
    <property type="entry name" value="1-DEOXY-D-XYLULOSE 5-PHOSPHATE REDUCTOISOMERASE, CHLOROPLASTIC"/>
    <property type="match status" value="1"/>
</dbReference>
<evidence type="ECO:0000256" key="3">
    <source>
        <dbReference type="ARBA" id="ARBA00022723"/>
    </source>
</evidence>
<feature type="domain" description="1-deoxy-D-xylulose 5-phosphate reductoisomerase N-terminal" evidence="10">
    <location>
        <begin position="4"/>
        <end position="130"/>
    </location>
</feature>
<feature type="binding site" evidence="9">
    <location>
        <position position="13"/>
    </location>
    <ligand>
        <name>NADPH</name>
        <dbReference type="ChEBI" id="CHEBI:57783"/>
    </ligand>
</feature>
<feature type="binding site" evidence="9">
    <location>
        <position position="11"/>
    </location>
    <ligand>
        <name>NADPH</name>
        <dbReference type="ChEBI" id="CHEBI:57783"/>
    </ligand>
</feature>
<evidence type="ECO:0000256" key="7">
    <source>
        <dbReference type="ARBA" id="ARBA00023229"/>
    </source>
</evidence>
<dbReference type="GO" id="GO:0070402">
    <property type="term" value="F:NADPH binding"/>
    <property type="evidence" value="ECO:0007669"/>
    <property type="project" value="InterPro"/>
</dbReference>
<feature type="binding site" evidence="9">
    <location>
        <position position="218"/>
    </location>
    <ligand>
        <name>Mn(2+)</name>
        <dbReference type="ChEBI" id="CHEBI:29035"/>
    </ligand>
</feature>
<reference evidence="14" key="1">
    <citation type="submission" date="2014-11" db="EMBL/GenBank/DDBJ databases">
        <authorList>
            <person name="Hornung B.V."/>
        </authorList>
    </citation>
    <scope>NUCLEOTIDE SEQUENCE</scope>
    <source>
        <strain evidence="14">INE</strain>
    </source>
</reference>
<feature type="binding site" evidence="9">
    <location>
        <position position="173"/>
    </location>
    <ligand>
        <name>1-deoxy-D-xylulose 5-phosphate</name>
        <dbReference type="ChEBI" id="CHEBI:57792"/>
    </ligand>
</feature>
<evidence type="ECO:0000256" key="2">
    <source>
        <dbReference type="ARBA" id="ARBA00006825"/>
    </source>
</evidence>
<feature type="binding site" evidence="9">
    <location>
        <position position="123"/>
    </location>
    <ligand>
        <name>1-deoxy-D-xylulose 5-phosphate</name>
        <dbReference type="ChEBI" id="CHEBI:57792"/>
    </ligand>
</feature>
<feature type="binding site" evidence="9">
    <location>
        <position position="215"/>
    </location>
    <ligand>
        <name>1-deoxy-D-xylulose 5-phosphate</name>
        <dbReference type="ChEBI" id="CHEBI:57792"/>
    </ligand>
</feature>
<feature type="binding site" evidence="9">
    <location>
        <position position="148"/>
    </location>
    <ligand>
        <name>Mn(2+)</name>
        <dbReference type="ChEBI" id="CHEBI:29035"/>
    </ligand>
</feature>
<feature type="binding site" evidence="9">
    <location>
        <position position="209"/>
    </location>
    <ligand>
        <name>1-deoxy-D-xylulose 5-phosphate</name>
        <dbReference type="ChEBI" id="CHEBI:57792"/>
    </ligand>
</feature>
<evidence type="ECO:0000256" key="9">
    <source>
        <dbReference type="HAMAP-Rule" id="MF_00183"/>
    </source>
</evidence>
<dbReference type="KEGG" id="aacx:DEACI_3226"/>
<dbReference type="PANTHER" id="PTHR30525">
    <property type="entry name" value="1-DEOXY-D-XYLULOSE 5-PHOSPHATE REDUCTOISOMERASE"/>
    <property type="match status" value="1"/>
</dbReference>
<dbReference type="Proteomes" id="UP000836597">
    <property type="component" value="Chromosome"/>
</dbReference>
<keyword evidence="15" id="KW-1185">Reference proteome</keyword>
<dbReference type="Gene3D" id="3.40.50.720">
    <property type="entry name" value="NAD(P)-binding Rossmann-like Domain"/>
    <property type="match status" value="1"/>
</dbReference>
<reference evidence="13" key="2">
    <citation type="submission" date="2020-01" db="EMBL/GenBank/DDBJ databases">
        <authorList>
            <person name="Hornung B."/>
        </authorList>
    </citation>
    <scope>NUCLEOTIDE SEQUENCE</scope>
    <source>
        <strain evidence="13">PacBioINE</strain>
    </source>
</reference>
<dbReference type="Proteomes" id="UP001071230">
    <property type="component" value="Unassembled WGS sequence"/>
</dbReference>
<evidence type="ECO:0000256" key="6">
    <source>
        <dbReference type="ARBA" id="ARBA00023211"/>
    </source>
</evidence>
<feature type="binding site" evidence="9">
    <location>
        <position position="38"/>
    </location>
    <ligand>
        <name>NADPH</name>
        <dbReference type="ChEBI" id="CHEBI:57783"/>
    </ligand>
</feature>
<feature type="binding site" evidence="9">
    <location>
        <position position="149"/>
    </location>
    <ligand>
        <name>1-deoxy-D-xylulose 5-phosphate</name>
        <dbReference type="ChEBI" id="CHEBI:57792"/>
    </ligand>
</feature>
<dbReference type="EMBL" id="LR746496">
    <property type="protein sequence ID" value="CAA7602547.1"/>
    <property type="molecule type" value="Genomic_DNA"/>
</dbReference>
<dbReference type="InterPro" id="IPR003821">
    <property type="entry name" value="DXP_reductoisomerase"/>
</dbReference>
<feature type="binding site" evidence="9">
    <location>
        <position position="150"/>
    </location>
    <ligand>
        <name>1-deoxy-D-xylulose 5-phosphate</name>
        <dbReference type="ChEBI" id="CHEBI:57792"/>
    </ligand>
</feature>
<evidence type="ECO:0000313" key="13">
    <source>
        <dbReference type="EMBL" id="CAA7602547.1"/>
    </source>
</evidence>
<keyword evidence="6 9" id="KW-0464">Manganese</keyword>
<feature type="binding site" evidence="9">
    <location>
        <position position="124"/>
    </location>
    <ligand>
        <name>NADPH</name>
        <dbReference type="ChEBI" id="CHEBI:57783"/>
    </ligand>
</feature>
<dbReference type="SUPFAM" id="SSF69055">
    <property type="entry name" value="1-deoxy-D-xylulose-5-phosphate reductoisomerase, C-terminal domain"/>
    <property type="match status" value="1"/>
</dbReference>
<comment type="pathway">
    <text evidence="1 9">Isoprenoid biosynthesis; isopentenyl diphosphate biosynthesis via DXP pathway; isopentenyl diphosphate from 1-deoxy-D-xylulose 5-phosphate: step 1/6.</text>
</comment>
<dbReference type="InterPro" id="IPR036169">
    <property type="entry name" value="DXPR_C_sf"/>
</dbReference>
<evidence type="ECO:0000256" key="4">
    <source>
        <dbReference type="ARBA" id="ARBA00022857"/>
    </source>
</evidence>
<dbReference type="GO" id="GO:0030604">
    <property type="term" value="F:1-deoxy-D-xylulose-5-phosphate reductoisomerase activity"/>
    <property type="evidence" value="ECO:0007669"/>
    <property type="project" value="UniProtKB-UniRule"/>
</dbReference>
<comment type="similarity">
    <text evidence="2 9">Belongs to the DXR family.</text>
</comment>
<dbReference type="Pfam" id="PF02670">
    <property type="entry name" value="DXP_reductoisom"/>
    <property type="match status" value="1"/>
</dbReference>
<feature type="domain" description="1-deoxy-D-xylulose 5-phosphate reductoisomerase C-terminal" evidence="11">
    <location>
        <begin position="144"/>
        <end position="226"/>
    </location>
</feature>
<dbReference type="NCBIfam" id="NF009114">
    <property type="entry name" value="PRK12464.1"/>
    <property type="match status" value="1"/>
</dbReference>
<comment type="cofactor">
    <cofactor evidence="9">
        <name>Mg(2+)</name>
        <dbReference type="ChEBI" id="CHEBI:18420"/>
    </cofactor>
    <cofactor evidence="9">
        <name>Mn(2+)</name>
        <dbReference type="ChEBI" id="CHEBI:29035"/>
    </cofactor>
</comment>
<evidence type="ECO:0000256" key="1">
    <source>
        <dbReference type="ARBA" id="ARBA00005094"/>
    </source>
</evidence>
<accession>A0A8S0XZQ8</accession>
<dbReference type="InterPro" id="IPR013644">
    <property type="entry name" value="DXP_reductoisomerase_C"/>
</dbReference>
<dbReference type="InterPro" id="IPR036291">
    <property type="entry name" value="NAD(P)-bd_dom_sf"/>
</dbReference>
<evidence type="ECO:0000256" key="5">
    <source>
        <dbReference type="ARBA" id="ARBA00023002"/>
    </source>
</evidence>
<dbReference type="HAMAP" id="MF_00183">
    <property type="entry name" value="DXP_reductoisom"/>
    <property type="match status" value="1"/>
</dbReference>
<keyword evidence="3 9" id="KW-0479">Metal-binding</keyword>
<dbReference type="SUPFAM" id="SSF55347">
    <property type="entry name" value="Glyceraldehyde-3-phosphate dehydrogenase-like, C-terminal domain"/>
    <property type="match status" value="1"/>
</dbReference>
<comment type="catalytic activity">
    <reaction evidence="8">
        <text>2-C-methyl-D-erythritol 4-phosphate + NADP(+) = 1-deoxy-D-xylulose 5-phosphate + NADPH + H(+)</text>
        <dbReference type="Rhea" id="RHEA:13717"/>
        <dbReference type="ChEBI" id="CHEBI:15378"/>
        <dbReference type="ChEBI" id="CHEBI:57783"/>
        <dbReference type="ChEBI" id="CHEBI:57792"/>
        <dbReference type="ChEBI" id="CHEBI:58262"/>
        <dbReference type="ChEBI" id="CHEBI:58349"/>
        <dbReference type="EC" id="1.1.1.267"/>
    </reaction>
    <physiologicalReaction direction="right-to-left" evidence="8">
        <dbReference type="Rhea" id="RHEA:13719"/>
    </physiologicalReaction>
</comment>
<evidence type="ECO:0000259" key="10">
    <source>
        <dbReference type="Pfam" id="PF02670"/>
    </source>
</evidence>
<feature type="domain" description="DXP reductoisomerase C-terminal" evidence="12">
    <location>
        <begin position="258"/>
        <end position="373"/>
    </location>
</feature>
<dbReference type="NCBIfam" id="TIGR00243">
    <property type="entry name" value="Dxr"/>
    <property type="match status" value="1"/>
</dbReference>
<feature type="binding site" evidence="9">
    <location>
        <position position="10"/>
    </location>
    <ligand>
        <name>NADPH</name>
        <dbReference type="ChEBI" id="CHEBI:57783"/>
    </ligand>
</feature>
<evidence type="ECO:0000259" key="12">
    <source>
        <dbReference type="Pfam" id="PF13288"/>
    </source>
</evidence>
<dbReference type="InterPro" id="IPR026877">
    <property type="entry name" value="DXPR_C"/>
</dbReference>
<dbReference type="RefSeq" id="WP_240985895.1">
    <property type="nucleotide sequence ID" value="NZ_CDGJ01000048.1"/>
</dbReference>
<feature type="binding site" evidence="9">
    <location>
        <position position="196"/>
    </location>
    <ligand>
        <name>1-deoxy-D-xylulose 5-phosphate</name>
        <dbReference type="ChEBI" id="CHEBI:57792"/>
    </ligand>
</feature>
<feature type="binding site" evidence="9">
    <location>
        <position position="214"/>
    </location>
    <ligand>
        <name>1-deoxy-D-xylulose 5-phosphate</name>
        <dbReference type="ChEBI" id="CHEBI:57792"/>
    </ligand>
</feature>
<dbReference type="GO" id="GO:0051484">
    <property type="term" value="P:isopentenyl diphosphate biosynthetic process, methylerythritol 4-phosphate pathway involved in terpenoid biosynthetic process"/>
    <property type="evidence" value="ECO:0007669"/>
    <property type="project" value="UniProtKB-ARBA"/>
</dbReference>
<feature type="binding site" evidence="9">
    <location>
        <position position="122"/>
    </location>
    <ligand>
        <name>NADPH</name>
        <dbReference type="ChEBI" id="CHEBI:57783"/>
    </ligand>
</feature>
<dbReference type="Gene3D" id="1.10.1740.10">
    <property type="match status" value="1"/>
</dbReference>
<feature type="binding site" evidence="9">
    <location>
        <position position="12"/>
    </location>
    <ligand>
        <name>NADPH</name>
        <dbReference type="ChEBI" id="CHEBI:57783"/>
    </ligand>
</feature>
<comment type="function">
    <text evidence="9">Catalyzes the NADPH-dependent rearrangement and reduction of 1-deoxy-D-xylulose-5-phosphate (DXP) to 2-C-methyl-D-erythritol 4-phosphate (MEP).</text>
</comment>
<organism evidence="13">
    <name type="scientific">Acididesulfobacillus acetoxydans</name>
    <dbReference type="NCBI Taxonomy" id="1561005"/>
    <lineage>
        <taxon>Bacteria</taxon>
        <taxon>Bacillati</taxon>
        <taxon>Bacillota</taxon>
        <taxon>Clostridia</taxon>
        <taxon>Eubacteriales</taxon>
        <taxon>Peptococcaceae</taxon>
        <taxon>Acididesulfobacillus</taxon>
    </lineage>
</organism>
<keyword evidence="7 9" id="KW-0414">Isoprene biosynthesis</keyword>
<gene>
    <name evidence="9" type="primary">dxr</name>
    <name evidence="14" type="ORF">DEACI_1768</name>
    <name evidence="13" type="ORF">DEACI_3226</name>
</gene>
<feature type="binding site" evidence="9">
    <location>
        <position position="150"/>
    </location>
    <ligand>
        <name>Mn(2+)</name>
        <dbReference type="ChEBI" id="CHEBI:29035"/>
    </ligand>
</feature>
<dbReference type="SUPFAM" id="SSF51735">
    <property type="entry name" value="NAD(P)-binding Rossmann-fold domains"/>
    <property type="match status" value="1"/>
</dbReference>
<dbReference type="AlphaFoldDB" id="A0A8S0XZQ8"/>
<evidence type="ECO:0000313" key="15">
    <source>
        <dbReference type="Proteomes" id="UP001071230"/>
    </source>
</evidence>
<feature type="binding site" evidence="9">
    <location>
        <position position="36"/>
    </location>
    <ligand>
        <name>NADPH</name>
        <dbReference type="ChEBI" id="CHEBI:57783"/>
    </ligand>
</feature>
<evidence type="ECO:0000313" key="14">
    <source>
        <dbReference type="EMBL" id="CEJ07307.1"/>
    </source>
</evidence>
<keyword evidence="9" id="KW-0460">Magnesium</keyword>
<feature type="binding site" evidence="9">
    <location>
        <position position="202"/>
    </location>
    <ligand>
        <name>NADPH</name>
        <dbReference type="ChEBI" id="CHEBI:57783"/>
    </ligand>
</feature>
<dbReference type="FunFam" id="3.40.50.720:FF:000045">
    <property type="entry name" value="1-deoxy-D-xylulose 5-phosphate reductoisomerase"/>
    <property type="match status" value="1"/>
</dbReference>
<proteinExistence type="inferred from homology"/>